<evidence type="ECO:0000256" key="1">
    <source>
        <dbReference type="SAM" id="Coils"/>
    </source>
</evidence>
<keyword evidence="1" id="KW-0175">Coiled coil</keyword>
<sequence>MNDEDPSYSDNFLLNFHNQAQDEKQTETNSLKLWNEELAKEQLSVKEWQDAFARNGLADFTPPMSAGLNCLMVGAPATEDNGTKLPWEDEAEATITPLRIPEKTSTTKVMDMIDTMPIEDAIVLSDDSSRKEKSSSSNMILSTDEPSDIIVSTSHSSPKSSASSKNNQATLSKASQTPAASYDCIVDHGLLDSVVALSSSADADKKQGVVQELLVEAATALREFGIYVYVSAEPLSVETRQTLQEASELAGLEWQFELDGLLECGEVVSVARRYNNGVLPSVGKLSRFQV</sequence>
<protein>
    <submittedName>
        <fullName evidence="3">Uncharacterized protein</fullName>
    </submittedName>
</protein>
<comment type="caution">
    <text evidence="3">The sequence shown here is derived from an EMBL/GenBank/DDBJ whole genome shotgun (WGS) entry which is preliminary data.</text>
</comment>
<feature type="region of interest" description="Disordered" evidence="2">
    <location>
        <begin position="123"/>
        <end position="172"/>
    </location>
</feature>
<dbReference type="Proteomes" id="UP001295423">
    <property type="component" value="Unassembled WGS sequence"/>
</dbReference>
<proteinExistence type="predicted"/>
<feature type="coiled-coil region" evidence="1">
    <location>
        <begin position="17"/>
        <end position="51"/>
    </location>
</feature>
<feature type="compositionally biased region" description="Low complexity" evidence="2">
    <location>
        <begin position="152"/>
        <end position="164"/>
    </location>
</feature>
<evidence type="ECO:0000313" key="4">
    <source>
        <dbReference type="Proteomes" id="UP001295423"/>
    </source>
</evidence>
<name>A0AAD2FP04_9STRA</name>
<evidence type="ECO:0000256" key="2">
    <source>
        <dbReference type="SAM" id="MobiDB-lite"/>
    </source>
</evidence>
<evidence type="ECO:0000313" key="3">
    <source>
        <dbReference type="EMBL" id="CAJ1947263.1"/>
    </source>
</evidence>
<dbReference type="EMBL" id="CAKOGP040001725">
    <property type="protein sequence ID" value="CAJ1947263.1"/>
    <property type="molecule type" value="Genomic_DNA"/>
</dbReference>
<dbReference type="AlphaFoldDB" id="A0AAD2FP04"/>
<organism evidence="3 4">
    <name type="scientific">Cylindrotheca closterium</name>
    <dbReference type="NCBI Taxonomy" id="2856"/>
    <lineage>
        <taxon>Eukaryota</taxon>
        <taxon>Sar</taxon>
        <taxon>Stramenopiles</taxon>
        <taxon>Ochrophyta</taxon>
        <taxon>Bacillariophyta</taxon>
        <taxon>Bacillariophyceae</taxon>
        <taxon>Bacillariophycidae</taxon>
        <taxon>Bacillariales</taxon>
        <taxon>Bacillariaceae</taxon>
        <taxon>Cylindrotheca</taxon>
    </lineage>
</organism>
<gene>
    <name evidence="3" type="ORF">CYCCA115_LOCUS11059</name>
</gene>
<reference evidence="3" key="1">
    <citation type="submission" date="2023-08" db="EMBL/GenBank/DDBJ databases">
        <authorList>
            <person name="Audoor S."/>
            <person name="Bilcke G."/>
        </authorList>
    </citation>
    <scope>NUCLEOTIDE SEQUENCE</scope>
</reference>
<keyword evidence="4" id="KW-1185">Reference proteome</keyword>
<accession>A0AAD2FP04</accession>